<gene>
    <name evidence="1" type="ORF">ES288_D10G066000v1</name>
</gene>
<name>A0A5D2AVV5_GOSDA</name>
<dbReference type="EMBL" id="CM017710">
    <property type="protein sequence ID" value="TYG49077.1"/>
    <property type="molecule type" value="Genomic_DNA"/>
</dbReference>
<accession>A0A5D2AVV5</accession>
<proteinExistence type="predicted"/>
<dbReference type="AlphaFoldDB" id="A0A5D2AVV5"/>
<organism evidence="1 2">
    <name type="scientific">Gossypium darwinii</name>
    <name type="common">Darwin's cotton</name>
    <name type="synonym">Gossypium barbadense var. darwinii</name>
    <dbReference type="NCBI Taxonomy" id="34276"/>
    <lineage>
        <taxon>Eukaryota</taxon>
        <taxon>Viridiplantae</taxon>
        <taxon>Streptophyta</taxon>
        <taxon>Embryophyta</taxon>
        <taxon>Tracheophyta</taxon>
        <taxon>Spermatophyta</taxon>
        <taxon>Magnoliopsida</taxon>
        <taxon>eudicotyledons</taxon>
        <taxon>Gunneridae</taxon>
        <taxon>Pentapetalae</taxon>
        <taxon>rosids</taxon>
        <taxon>malvids</taxon>
        <taxon>Malvales</taxon>
        <taxon>Malvaceae</taxon>
        <taxon>Malvoideae</taxon>
        <taxon>Gossypium</taxon>
    </lineage>
</organism>
<reference evidence="1 2" key="1">
    <citation type="submission" date="2019-06" db="EMBL/GenBank/DDBJ databases">
        <title>WGS assembly of Gossypium darwinii.</title>
        <authorList>
            <person name="Chen Z.J."/>
            <person name="Sreedasyam A."/>
            <person name="Ando A."/>
            <person name="Song Q."/>
            <person name="De L."/>
            <person name="Hulse-Kemp A."/>
            <person name="Ding M."/>
            <person name="Ye W."/>
            <person name="Kirkbride R."/>
            <person name="Jenkins J."/>
            <person name="Plott C."/>
            <person name="Lovell J."/>
            <person name="Lin Y.-M."/>
            <person name="Vaughn R."/>
            <person name="Liu B."/>
            <person name="Li W."/>
            <person name="Simpson S."/>
            <person name="Scheffler B."/>
            <person name="Saski C."/>
            <person name="Grover C."/>
            <person name="Hu G."/>
            <person name="Conover J."/>
            <person name="Carlson J."/>
            <person name="Shu S."/>
            <person name="Boston L."/>
            <person name="Williams M."/>
            <person name="Peterson D."/>
            <person name="Mcgee K."/>
            <person name="Jones D."/>
            <person name="Wendel J."/>
            <person name="Stelly D."/>
            <person name="Grimwood J."/>
            <person name="Schmutz J."/>
        </authorList>
    </citation>
    <scope>NUCLEOTIDE SEQUENCE [LARGE SCALE GENOMIC DNA]</scope>
    <source>
        <strain evidence="1">1808015.09</strain>
    </source>
</reference>
<protein>
    <submittedName>
        <fullName evidence="1">Uncharacterized protein</fullName>
    </submittedName>
</protein>
<sequence length="69" mass="8060">VFANKICVHTIISIISNERFGVYSLYKEAKEIWDSVITGYTTKHLEMIEDKDIKVQINESHKLLEDFKS</sequence>
<keyword evidence="2" id="KW-1185">Reference proteome</keyword>
<evidence type="ECO:0000313" key="1">
    <source>
        <dbReference type="EMBL" id="TYG49077.1"/>
    </source>
</evidence>
<dbReference type="Proteomes" id="UP000323506">
    <property type="component" value="Chromosome D10"/>
</dbReference>
<evidence type="ECO:0000313" key="2">
    <source>
        <dbReference type="Proteomes" id="UP000323506"/>
    </source>
</evidence>
<feature type="non-terminal residue" evidence="1">
    <location>
        <position position="1"/>
    </location>
</feature>